<feature type="compositionally biased region" description="Acidic residues" evidence="1">
    <location>
        <begin position="48"/>
        <end position="80"/>
    </location>
</feature>
<feature type="region of interest" description="Disordered" evidence="1">
    <location>
        <begin position="114"/>
        <end position="146"/>
    </location>
</feature>
<organism evidence="3 4">
    <name type="scientific">Hyaloscypha hepaticicola</name>
    <dbReference type="NCBI Taxonomy" id="2082293"/>
    <lineage>
        <taxon>Eukaryota</taxon>
        <taxon>Fungi</taxon>
        <taxon>Dikarya</taxon>
        <taxon>Ascomycota</taxon>
        <taxon>Pezizomycotina</taxon>
        <taxon>Leotiomycetes</taxon>
        <taxon>Helotiales</taxon>
        <taxon>Hyaloscyphaceae</taxon>
        <taxon>Hyaloscypha</taxon>
    </lineage>
</organism>
<feature type="transmembrane region" description="Helical" evidence="2">
    <location>
        <begin position="578"/>
        <end position="599"/>
    </location>
</feature>
<keyword evidence="2" id="KW-1133">Transmembrane helix</keyword>
<reference evidence="3 4" key="1">
    <citation type="submission" date="2016-05" db="EMBL/GenBank/DDBJ databases">
        <title>A degradative enzymes factory behind the ericoid mycorrhizal symbiosis.</title>
        <authorList>
            <consortium name="DOE Joint Genome Institute"/>
            <person name="Martino E."/>
            <person name="Morin E."/>
            <person name="Grelet G."/>
            <person name="Kuo A."/>
            <person name="Kohler A."/>
            <person name="Daghino S."/>
            <person name="Barry K."/>
            <person name="Choi C."/>
            <person name="Cichocki N."/>
            <person name="Clum A."/>
            <person name="Copeland A."/>
            <person name="Hainaut M."/>
            <person name="Haridas S."/>
            <person name="Labutti K."/>
            <person name="Lindquist E."/>
            <person name="Lipzen A."/>
            <person name="Khouja H.-R."/>
            <person name="Murat C."/>
            <person name="Ohm R."/>
            <person name="Olson A."/>
            <person name="Spatafora J."/>
            <person name="Veneault-Fourrey C."/>
            <person name="Henrissat B."/>
            <person name="Grigoriev I."/>
            <person name="Martin F."/>
            <person name="Perotto S."/>
        </authorList>
    </citation>
    <scope>NUCLEOTIDE SEQUENCE [LARGE SCALE GENOMIC DNA]</scope>
    <source>
        <strain evidence="3 4">UAMH 7357</strain>
    </source>
</reference>
<evidence type="ECO:0000313" key="4">
    <source>
        <dbReference type="Proteomes" id="UP000235672"/>
    </source>
</evidence>
<sequence length="669" mass="77078">MLTAAREDSPRQSLQGSWPLKFFEPPRSFDRESENQPYIEWVEGTFDYFEEDGEEEDDEDNDKEDNEWDNVLVEQEDEKETIDGPHEENKAEAEDRLYVEFLQAFCAYFEEVNADDEEEEEDHRHPEHIERVNGQGDENEEPSDRPSTARIFMEGLTGDKEILPYPDQVEVVVGFAEQEKLEESGTPIALLDDMISGGDMSMKSKACKSSGWALNLKELRAELSKQRFKIKCDPDDSTSDAHDEAYDLDRRILFLPNLGPLTMEAILATAPRSHSLALKDFFYKYLTGKAAIGSQGFKIFTFDLHIPFYVLKQGTELHEDTRKGFDSEPLRQSWHLPFLSASKGTLRSGDRYLYETQISVTVTGIDHSIWTVYGSFDTYYGSNDTVEAYRQTKSQTGRPDPLRAGQLNDYKFMGKPREYFFTVFEIRIKIVRREWRAIADKVEDDIEKSRKNQNLPVDFDNLNARQGVREIGDWNRKMVALLRKLISRLGDTVDAWDRFQRKDIGYFLFDDDAPTKASLLKGYVNEVDNVFLDLKDILMKLRQLKDELCQDSPQGLNAHLSHGNHEAQLFQQKSARHIQILTVITIAYLPLALAAAVFSTTPGVLPFTPNFWRFLLCLFVLGVLVVGSIAALFKWQFWSQLTLQCLSWRNRKVLPEWDVERGEEKIGHG</sequence>
<gene>
    <name evidence="3" type="ORF">NA56DRAFT_702416</name>
</gene>
<keyword evidence="2" id="KW-0472">Membrane</keyword>
<evidence type="ECO:0000313" key="3">
    <source>
        <dbReference type="EMBL" id="PMD22629.1"/>
    </source>
</evidence>
<name>A0A2J6Q8M2_9HELO</name>
<dbReference type="Gene3D" id="1.20.58.340">
    <property type="entry name" value="Magnesium transport protein CorA, transmembrane region"/>
    <property type="match status" value="1"/>
</dbReference>
<dbReference type="AlphaFoldDB" id="A0A2J6Q8M2"/>
<evidence type="ECO:0008006" key="5">
    <source>
        <dbReference type="Google" id="ProtNLM"/>
    </source>
</evidence>
<feature type="compositionally biased region" description="Basic and acidic residues" evidence="1">
    <location>
        <begin position="122"/>
        <end position="131"/>
    </location>
</feature>
<protein>
    <recommendedName>
        <fullName evidence="5">Cora-domain-containing protein</fullName>
    </recommendedName>
</protein>
<evidence type="ECO:0000256" key="1">
    <source>
        <dbReference type="SAM" id="MobiDB-lite"/>
    </source>
</evidence>
<feature type="region of interest" description="Disordered" evidence="1">
    <location>
        <begin position="44"/>
        <end position="91"/>
    </location>
</feature>
<accession>A0A2J6Q8M2</accession>
<proteinExistence type="predicted"/>
<feature type="compositionally biased region" description="Basic and acidic residues" evidence="1">
    <location>
        <begin position="81"/>
        <end position="91"/>
    </location>
</feature>
<dbReference type="EMBL" id="KZ613477">
    <property type="protein sequence ID" value="PMD22629.1"/>
    <property type="molecule type" value="Genomic_DNA"/>
</dbReference>
<dbReference type="OrthoDB" id="5428055at2759"/>
<keyword evidence="4" id="KW-1185">Reference proteome</keyword>
<feature type="transmembrane region" description="Helical" evidence="2">
    <location>
        <begin position="611"/>
        <end position="633"/>
    </location>
</feature>
<dbReference type="Proteomes" id="UP000235672">
    <property type="component" value="Unassembled WGS sequence"/>
</dbReference>
<keyword evidence="2" id="KW-0812">Transmembrane</keyword>
<evidence type="ECO:0000256" key="2">
    <source>
        <dbReference type="SAM" id="Phobius"/>
    </source>
</evidence>